<reference evidence="2 3" key="1">
    <citation type="submission" date="2020-09" db="EMBL/GenBank/DDBJ databases">
        <title>Genome seq and assembly of Chryseobacterium sp.</title>
        <authorList>
            <person name="Chhetri G."/>
        </authorList>
    </citation>
    <scope>NUCLEOTIDE SEQUENCE [LARGE SCALE GENOMIC DNA]</scope>
    <source>
        <strain evidence="2 3">GCR10</strain>
    </source>
</reference>
<proteinExistence type="predicted"/>
<dbReference type="SUPFAM" id="SSF53167">
    <property type="entry name" value="Purine and uridine phosphorylases"/>
    <property type="match status" value="1"/>
</dbReference>
<dbReference type="Gene3D" id="3.40.50.1580">
    <property type="entry name" value="Nucleoside phosphorylase domain"/>
    <property type="match status" value="1"/>
</dbReference>
<dbReference type="RefSeq" id="WP_191735305.1">
    <property type="nucleotide sequence ID" value="NZ_JACYFS010000001.1"/>
</dbReference>
<accession>A0ABR8Z8G8</accession>
<protein>
    <submittedName>
        <fullName evidence="2">Nucleosidase</fullName>
    </submittedName>
</protein>
<dbReference type="EMBL" id="JACYFS010000001">
    <property type="protein sequence ID" value="MBD8081540.1"/>
    <property type="molecule type" value="Genomic_DNA"/>
</dbReference>
<organism evidence="2 3">
    <name type="scientific">Chryseobacterium caseinilyticum</name>
    <dbReference type="NCBI Taxonomy" id="2771428"/>
    <lineage>
        <taxon>Bacteria</taxon>
        <taxon>Pseudomonadati</taxon>
        <taxon>Bacteroidota</taxon>
        <taxon>Flavobacteriia</taxon>
        <taxon>Flavobacteriales</taxon>
        <taxon>Weeksellaceae</taxon>
        <taxon>Chryseobacterium group</taxon>
        <taxon>Chryseobacterium</taxon>
    </lineage>
</organism>
<gene>
    <name evidence="2" type="ORF">IC610_03770</name>
</gene>
<keyword evidence="3" id="KW-1185">Reference proteome</keyword>
<evidence type="ECO:0000313" key="2">
    <source>
        <dbReference type="EMBL" id="MBD8081540.1"/>
    </source>
</evidence>
<name>A0ABR8Z8G8_9FLAO</name>
<feature type="domain" description="Nucleoside phosphorylase" evidence="1">
    <location>
        <begin position="37"/>
        <end position="183"/>
    </location>
</feature>
<dbReference type="PANTHER" id="PTHR46832:SF1">
    <property type="entry name" value="5'-METHYLTHIOADENOSINE_S-ADENOSYLHOMOCYSTEINE NUCLEOSIDASE"/>
    <property type="match status" value="1"/>
</dbReference>
<dbReference type="InterPro" id="IPR000845">
    <property type="entry name" value="Nucleoside_phosphorylase_d"/>
</dbReference>
<evidence type="ECO:0000313" key="3">
    <source>
        <dbReference type="Proteomes" id="UP000637299"/>
    </source>
</evidence>
<comment type="caution">
    <text evidence="2">The sequence shown here is derived from an EMBL/GenBank/DDBJ whole genome shotgun (WGS) entry which is preliminary data.</text>
</comment>
<sequence length="197" mass="22178">MIQFNKDHYYPLEDILFVFALEFEAKEMFDHTRKLITGIGKVTAAINLTKAIHEKRPKLIVNLGSAGGFGFKKGDVVCCTKFIQRDMDVRGLGFQKFETPLSNIPVILENGIEIENLPTGICGTGDSFETNHINTEYNVIDMEAYSLALIAWQENIPFISLKYISDDANNDAADDWAVQVHLAAEAFKNILFKEELL</sequence>
<dbReference type="InterPro" id="IPR035994">
    <property type="entry name" value="Nucleoside_phosphorylase_sf"/>
</dbReference>
<evidence type="ECO:0000259" key="1">
    <source>
        <dbReference type="Pfam" id="PF01048"/>
    </source>
</evidence>
<dbReference type="PANTHER" id="PTHR46832">
    <property type="entry name" value="5'-METHYLTHIOADENOSINE/S-ADENOSYLHOMOCYSTEINE NUCLEOSIDASE"/>
    <property type="match status" value="1"/>
</dbReference>
<dbReference type="Proteomes" id="UP000637299">
    <property type="component" value="Unassembled WGS sequence"/>
</dbReference>
<dbReference type="Pfam" id="PF01048">
    <property type="entry name" value="PNP_UDP_1"/>
    <property type="match status" value="1"/>
</dbReference>